<name>A0A450YYL4_9GAMM</name>
<organism evidence="2">
    <name type="scientific">Candidatus Kentrum sp. TC</name>
    <dbReference type="NCBI Taxonomy" id="2126339"/>
    <lineage>
        <taxon>Bacteria</taxon>
        <taxon>Pseudomonadati</taxon>
        <taxon>Pseudomonadota</taxon>
        <taxon>Gammaproteobacteria</taxon>
        <taxon>Candidatus Kentrum</taxon>
    </lineage>
</organism>
<dbReference type="EMBL" id="CAADFT010000067">
    <property type="protein sequence ID" value="VFK46624.1"/>
    <property type="molecule type" value="Genomic_DNA"/>
</dbReference>
<gene>
    <name evidence="2" type="ORF">BECKTC1821E_GA0114239_106721</name>
</gene>
<dbReference type="InterPro" id="IPR052411">
    <property type="entry name" value="c-mor_Regulatory_Protein"/>
</dbReference>
<evidence type="ECO:0000313" key="2">
    <source>
        <dbReference type="EMBL" id="VFK46624.1"/>
    </source>
</evidence>
<reference evidence="2" key="1">
    <citation type="submission" date="2019-02" db="EMBL/GenBank/DDBJ databases">
        <authorList>
            <person name="Gruber-Vodicka R. H."/>
            <person name="Seah K. B. B."/>
        </authorList>
    </citation>
    <scope>NUCLEOTIDE SEQUENCE</scope>
    <source>
        <strain evidence="2">BECK_BZ125</strain>
    </source>
</reference>
<accession>A0A450YYL4</accession>
<dbReference type="SUPFAM" id="SSF46689">
    <property type="entry name" value="Homeodomain-like"/>
    <property type="match status" value="1"/>
</dbReference>
<proteinExistence type="predicted"/>
<protein>
    <submittedName>
        <fullName evidence="2">Mor transcription activator family protein</fullName>
    </submittedName>
</protein>
<evidence type="ECO:0000259" key="1">
    <source>
        <dbReference type="Pfam" id="PF08765"/>
    </source>
</evidence>
<sequence>MTTKPNMCASLADTDAVLRDMAERISRCFQLILPNEVDKELAEYVGHEVANGFADHWGGQNIYIPKGRIQKIHARNEEIWRSFDGANHADLALRYGVSTTWIYHIVKVMRKIEQHKRQIPLPL</sequence>
<dbReference type="PANTHER" id="PTHR37812">
    <property type="entry name" value="MU-LIKE PROPHAGE FLUMU PROTEIN C"/>
    <property type="match status" value="1"/>
</dbReference>
<dbReference type="AlphaFoldDB" id="A0A450YYL4"/>
<dbReference type="InterPro" id="IPR014875">
    <property type="entry name" value="Mor_transcription_activator"/>
</dbReference>
<dbReference type="InterPro" id="IPR009057">
    <property type="entry name" value="Homeodomain-like_sf"/>
</dbReference>
<feature type="domain" description="Mor transcription activator" evidence="1">
    <location>
        <begin position="18"/>
        <end position="121"/>
    </location>
</feature>
<dbReference type="Pfam" id="PF08765">
    <property type="entry name" value="Mor"/>
    <property type="match status" value="1"/>
</dbReference>
<dbReference type="PANTHER" id="PTHR37812:SF1">
    <property type="entry name" value="MU-LIKE PROPHAGE FLUMU PROTEIN C"/>
    <property type="match status" value="1"/>
</dbReference>
<dbReference type="Gene3D" id="1.10.10.60">
    <property type="entry name" value="Homeodomain-like"/>
    <property type="match status" value="1"/>
</dbReference>